<dbReference type="SUPFAM" id="SSF55455">
    <property type="entry name" value="SRF-like"/>
    <property type="match status" value="1"/>
</dbReference>
<feature type="domain" description="K-box" evidence="9">
    <location>
        <begin position="255"/>
        <end position="345"/>
    </location>
</feature>
<dbReference type="AlphaFoldDB" id="A0A9D4U2Q6"/>
<dbReference type="GO" id="GO:0003700">
    <property type="term" value="F:DNA-binding transcription factor activity"/>
    <property type="evidence" value="ECO:0007669"/>
    <property type="project" value="InterPro"/>
</dbReference>
<evidence type="ECO:0000256" key="6">
    <source>
        <dbReference type="SAM" id="Coils"/>
    </source>
</evidence>
<comment type="subcellular location">
    <subcellularLocation>
        <location evidence="1">Nucleus</location>
    </subcellularLocation>
</comment>
<keyword evidence="11" id="KW-1185">Reference proteome</keyword>
<evidence type="ECO:0000256" key="5">
    <source>
        <dbReference type="ARBA" id="ARBA00023242"/>
    </source>
</evidence>
<dbReference type="GO" id="GO:0045944">
    <property type="term" value="P:positive regulation of transcription by RNA polymerase II"/>
    <property type="evidence" value="ECO:0007669"/>
    <property type="project" value="InterPro"/>
</dbReference>
<evidence type="ECO:0000313" key="11">
    <source>
        <dbReference type="Proteomes" id="UP000886520"/>
    </source>
</evidence>
<feature type="domain" description="MADS-box" evidence="8">
    <location>
        <begin position="170"/>
        <end position="230"/>
    </location>
</feature>
<organism evidence="10 11">
    <name type="scientific">Adiantum capillus-veneris</name>
    <name type="common">Maidenhair fern</name>
    <dbReference type="NCBI Taxonomy" id="13818"/>
    <lineage>
        <taxon>Eukaryota</taxon>
        <taxon>Viridiplantae</taxon>
        <taxon>Streptophyta</taxon>
        <taxon>Embryophyta</taxon>
        <taxon>Tracheophyta</taxon>
        <taxon>Polypodiopsida</taxon>
        <taxon>Polypodiidae</taxon>
        <taxon>Polypodiales</taxon>
        <taxon>Pteridineae</taxon>
        <taxon>Pteridaceae</taxon>
        <taxon>Vittarioideae</taxon>
        <taxon>Adiantum</taxon>
    </lineage>
</organism>
<feature type="coiled-coil region" evidence="6">
    <location>
        <begin position="292"/>
        <end position="345"/>
    </location>
</feature>
<dbReference type="SMART" id="SM00432">
    <property type="entry name" value="MADS"/>
    <property type="match status" value="1"/>
</dbReference>
<feature type="compositionally biased region" description="Polar residues" evidence="7">
    <location>
        <begin position="368"/>
        <end position="390"/>
    </location>
</feature>
<dbReference type="Pfam" id="PF00319">
    <property type="entry name" value="SRF-TF"/>
    <property type="match status" value="1"/>
</dbReference>
<evidence type="ECO:0000256" key="1">
    <source>
        <dbReference type="ARBA" id="ARBA00004123"/>
    </source>
</evidence>
<keyword evidence="2" id="KW-0805">Transcription regulation</keyword>
<name>A0A9D4U2Q6_ADICA</name>
<dbReference type="Proteomes" id="UP000886520">
    <property type="component" value="Chromosome 25"/>
</dbReference>
<reference evidence="10" key="1">
    <citation type="submission" date="2021-01" db="EMBL/GenBank/DDBJ databases">
        <title>Adiantum capillus-veneris genome.</title>
        <authorList>
            <person name="Fang Y."/>
            <person name="Liao Q."/>
        </authorList>
    </citation>
    <scope>NUCLEOTIDE SEQUENCE</scope>
    <source>
        <strain evidence="10">H3</strain>
        <tissue evidence="10">Leaf</tissue>
    </source>
</reference>
<dbReference type="InterPro" id="IPR036879">
    <property type="entry name" value="TF_MADSbox_sf"/>
</dbReference>
<keyword evidence="6" id="KW-0175">Coiled coil</keyword>
<evidence type="ECO:0000256" key="2">
    <source>
        <dbReference type="ARBA" id="ARBA00023015"/>
    </source>
</evidence>
<dbReference type="GO" id="GO:0005634">
    <property type="term" value="C:nucleus"/>
    <property type="evidence" value="ECO:0007669"/>
    <property type="project" value="UniProtKB-SubCell"/>
</dbReference>
<evidence type="ECO:0000259" key="8">
    <source>
        <dbReference type="PROSITE" id="PS50066"/>
    </source>
</evidence>
<dbReference type="FunFam" id="3.40.1810.10:FF:000003">
    <property type="entry name" value="MADS-box transcription factor MADS-MC"/>
    <property type="match status" value="1"/>
</dbReference>
<dbReference type="PROSITE" id="PS50066">
    <property type="entry name" value="MADS_BOX_2"/>
    <property type="match status" value="1"/>
</dbReference>
<dbReference type="GO" id="GO:0046983">
    <property type="term" value="F:protein dimerization activity"/>
    <property type="evidence" value="ECO:0007669"/>
    <property type="project" value="InterPro"/>
</dbReference>
<keyword evidence="3" id="KW-0238">DNA-binding</keyword>
<evidence type="ECO:0000313" key="10">
    <source>
        <dbReference type="EMBL" id="KAI5059086.1"/>
    </source>
</evidence>
<dbReference type="Gene3D" id="3.40.1810.10">
    <property type="entry name" value="Transcription factor, MADS-box"/>
    <property type="match status" value="1"/>
</dbReference>
<accession>A0A9D4U2Q6</accession>
<evidence type="ECO:0000256" key="3">
    <source>
        <dbReference type="ARBA" id="ARBA00023125"/>
    </source>
</evidence>
<keyword evidence="5" id="KW-0539">Nucleus</keyword>
<dbReference type="PANTHER" id="PTHR48019">
    <property type="entry name" value="SERUM RESPONSE FACTOR HOMOLOG"/>
    <property type="match status" value="1"/>
</dbReference>
<comment type="caution">
    <text evidence="10">The sequence shown here is derived from an EMBL/GenBank/DDBJ whole genome shotgun (WGS) entry which is preliminary data.</text>
</comment>
<dbReference type="PRINTS" id="PR00404">
    <property type="entry name" value="MADSDOMAIN"/>
</dbReference>
<dbReference type="EMBL" id="JABFUD020000025">
    <property type="protein sequence ID" value="KAI5059086.1"/>
    <property type="molecule type" value="Genomic_DNA"/>
</dbReference>
<proteinExistence type="predicted"/>
<dbReference type="InterPro" id="IPR002100">
    <property type="entry name" value="TF_MADSbox"/>
</dbReference>
<dbReference type="CDD" id="cd00265">
    <property type="entry name" value="MADS_MEF2_like"/>
    <property type="match status" value="1"/>
</dbReference>
<protein>
    <submittedName>
        <fullName evidence="10">Uncharacterized protein</fullName>
    </submittedName>
</protein>
<dbReference type="InterPro" id="IPR002487">
    <property type="entry name" value="TF_Kbox"/>
</dbReference>
<dbReference type="Pfam" id="PF01486">
    <property type="entry name" value="K-box"/>
    <property type="match status" value="1"/>
</dbReference>
<dbReference type="InterPro" id="IPR033896">
    <property type="entry name" value="MEF2-like_N"/>
</dbReference>
<dbReference type="GO" id="GO:0000977">
    <property type="term" value="F:RNA polymerase II transcription regulatory region sequence-specific DNA binding"/>
    <property type="evidence" value="ECO:0007669"/>
    <property type="project" value="InterPro"/>
</dbReference>
<dbReference type="PROSITE" id="PS51297">
    <property type="entry name" value="K_BOX"/>
    <property type="match status" value="1"/>
</dbReference>
<dbReference type="OrthoDB" id="1898716at2759"/>
<gene>
    <name evidence="10" type="ORF">GOP47_0025405</name>
</gene>
<keyword evidence="4" id="KW-0804">Transcription</keyword>
<evidence type="ECO:0000256" key="4">
    <source>
        <dbReference type="ARBA" id="ARBA00023163"/>
    </source>
</evidence>
<sequence>MDQPALQHTSASSCIAASVHDQAVPMSPSKGREYHLQSRLVAPLNYMQQEELGCPKQNQYVAAPNLRGGSSEMVPHDHTNQIHTVTAPAFLNAAADAPLEALRHNQSSRQRATPHHYHLQEMLQAQACAACAVLPSCRLDGTRPTIGRRTVADSAADAPNLMTSIPGAVAGRGTIPIRRIDNPTSRQVTFSKRRNGLLKKAYELSVLCDAEVGVIVFSSTGRLSEFASTSMSKLLERYQEYSNGMPSKKFLLQDLEFWRREVLLMRDQVFRLKNVESYMLGENLLPLDLGEIQHVENRLEAALNKVRVQKVQLLQGEMQEVYRQEARLHEENKVLKTKLAEATAQYGMHMSTERMLMMPGGGGGASGPQVSRSSPTTLTLVQEQDCPSNVSTSTSTHHHQLPPSPNSPPSKLQLGLELFPTKPVE</sequence>
<evidence type="ECO:0000259" key="9">
    <source>
        <dbReference type="PROSITE" id="PS51297"/>
    </source>
</evidence>
<evidence type="ECO:0000256" key="7">
    <source>
        <dbReference type="SAM" id="MobiDB-lite"/>
    </source>
</evidence>
<feature type="region of interest" description="Disordered" evidence="7">
    <location>
        <begin position="358"/>
        <end position="425"/>
    </location>
</feature>
<dbReference type="InterPro" id="IPR050142">
    <property type="entry name" value="MADS-box/MEF2_TF"/>
</dbReference>